<dbReference type="AlphaFoldDB" id="A0A1X7UBH6"/>
<feature type="domain" description="SH2" evidence="14">
    <location>
        <begin position="449"/>
        <end position="539"/>
    </location>
</feature>
<evidence type="ECO:0000256" key="1">
    <source>
        <dbReference type="ARBA" id="ARBA00004308"/>
    </source>
</evidence>
<keyword evidence="5 11" id="KW-0067">ATP-binding</keyword>
<dbReference type="STRING" id="400682.A0A1X7UBH6"/>
<comment type="subcellular location">
    <subcellularLocation>
        <location evidence="1">Endomembrane system</location>
    </subcellularLocation>
</comment>
<evidence type="ECO:0000256" key="12">
    <source>
        <dbReference type="RuleBase" id="RU362096"/>
    </source>
</evidence>
<dbReference type="InterPro" id="IPR011009">
    <property type="entry name" value="Kinase-like_dom_sf"/>
</dbReference>
<evidence type="ECO:0000256" key="6">
    <source>
        <dbReference type="ARBA" id="ARBA00022999"/>
    </source>
</evidence>
<keyword evidence="8 12" id="KW-0829">Tyrosine-protein kinase</keyword>
<reference evidence="16" key="1">
    <citation type="submission" date="2017-05" db="UniProtKB">
        <authorList>
            <consortium name="EnsemblMetazoa"/>
        </authorList>
    </citation>
    <scope>IDENTIFICATION</scope>
</reference>
<sequence>MDRARLLPLLLPDLKETGKELGRGAYGVVTEVIVSGTTCAAKKLHDVIVQDFTLRRFGDEVLLHSQQRHPNIVQLIGVYYPPHSQLPMLVMEYLPLSLTQCLEREELPLQMKYSILLDVAKGLCYLHGKRPPIVHRDLTANNVLLTSSYSAKISDLGVSRLADTFKKHHLTTAPGNAMVMPPEALEDNPVYDHKLDVFSYGCLILHVLTGQFPEPTNQFVPKPGKKKSFKKVPEWDRRSNYIKDIPKEKELFPLAKQCLNDVPSDRPEMINSCEFVEQVLSKYPKMKSTIELMKENEAAEKHIRELDAEVKVLKFEKVEIEQLRIDHERLTAEVKHLQSIFLLKENELNHVLQKTVRSKNELKQQEDNIDLLNKGEVDLKEEDLIEVTAMKEVTAIRKHEQQLSECHKESEVRVELAKEQQSKALTVGRKEEFVSSNNVKKVGLESENWFFPTLSRVEAETILKQENKDGTFVVRNSSRENYNTVSLCFKGQVRHYHIKNDEEKKYFISERHRFPTIIELIDYHKLNGGGLATRLKRPPALLVPDQPVLSSAFDDKWQIDKSELSLGDELSSGEFKRVVIGQWCNKVDVAIKMIKEDAMNEDDFIEEAILMMKFQHDNLVKLYGVCIRQGPVYIITELMVNGSLLQYLRKNKHLVDKTDIILDMALQICAAMKFFEQSGFIHRNLAAINCLVGDRNIVKVGGFSSARFVPDDEYTASEGAEFPARWSAPEVITHARYSSKSDIWSYGILLWELWTGGKIPYPAFTTPEILDGVLKGYRLEKPKLCPSNIYDLMTRSWEKNPFKRPSFAVLLDYLKAMVGDDYSDAID</sequence>
<dbReference type="InterPro" id="IPR008266">
    <property type="entry name" value="Tyr_kinase_AS"/>
</dbReference>
<dbReference type="FunFam" id="1.10.510.10:FF:001512">
    <property type="entry name" value="Receptor tyrosine-protein kinase erbB-2"/>
    <property type="match status" value="1"/>
</dbReference>
<organism evidence="16">
    <name type="scientific">Amphimedon queenslandica</name>
    <name type="common">Sponge</name>
    <dbReference type="NCBI Taxonomy" id="400682"/>
    <lineage>
        <taxon>Eukaryota</taxon>
        <taxon>Metazoa</taxon>
        <taxon>Porifera</taxon>
        <taxon>Demospongiae</taxon>
        <taxon>Heteroscleromorpha</taxon>
        <taxon>Haplosclerida</taxon>
        <taxon>Niphatidae</taxon>
        <taxon>Amphimedon</taxon>
    </lineage>
</organism>
<dbReference type="EnsemblMetazoa" id="Aqu2.1.24816_001">
    <property type="protein sequence ID" value="Aqu2.1.24816_001"/>
    <property type="gene ID" value="Aqu2.1.24816"/>
</dbReference>
<dbReference type="InParanoid" id="A0A1X7UBH6"/>
<keyword evidence="13" id="KW-0175">Coiled coil</keyword>
<dbReference type="FunFam" id="3.30.200.20:FF:000053">
    <property type="entry name" value="Tyrosine-protein kinase"/>
    <property type="match status" value="1"/>
</dbReference>
<dbReference type="Pfam" id="PF07714">
    <property type="entry name" value="PK_Tyr_Ser-Thr"/>
    <property type="match status" value="1"/>
</dbReference>
<dbReference type="InterPro" id="IPR000980">
    <property type="entry name" value="SH2"/>
</dbReference>
<dbReference type="SUPFAM" id="SSF56112">
    <property type="entry name" value="Protein kinase-like (PK-like)"/>
    <property type="match status" value="2"/>
</dbReference>
<dbReference type="Pfam" id="PF00017">
    <property type="entry name" value="SH2"/>
    <property type="match status" value="1"/>
</dbReference>
<evidence type="ECO:0000313" key="16">
    <source>
        <dbReference type="EnsemblMetazoa" id="Aqu2.1.24816_001"/>
    </source>
</evidence>
<dbReference type="PROSITE" id="PS00107">
    <property type="entry name" value="PROTEIN_KINASE_ATP"/>
    <property type="match status" value="1"/>
</dbReference>
<proteinExistence type="inferred from homology"/>
<dbReference type="InterPro" id="IPR001245">
    <property type="entry name" value="Ser-Thr/Tyr_kinase_cat_dom"/>
</dbReference>
<dbReference type="GO" id="GO:0050793">
    <property type="term" value="P:regulation of developmental process"/>
    <property type="evidence" value="ECO:0007669"/>
    <property type="project" value="UniProtKB-ARBA"/>
</dbReference>
<dbReference type="PRINTS" id="PR00401">
    <property type="entry name" value="SH2DOMAIN"/>
</dbReference>
<feature type="domain" description="Protein kinase" evidence="15">
    <location>
        <begin position="15"/>
        <end position="280"/>
    </location>
</feature>
<evidence type="ECO:0000256" key="5">
    <source>
        <dbReference type="ARBA" id="ARBA00022840"/>
    </source>
</evidence>
<protein>
    <recommendedName>
        <fullName evidence="12">Tyrosine-protein kinase</fullName>
        <ecNumber evidence="12">2.7.10.2</ecNumber>
    </recommendedName>
</protein>
<keyword evidence="3 11" id="KW-0547">Nucleotide-binding</keyword>
<dbReference type="eggNOG" id="KOG0197">
    <property type="taxonomic scope" value="Eukaryota"/>
</dbReference>
<dbReference type="FunCoup" id="A0A1X7UBH6">
    <property type="interactions" value="154"/>
</dbReference>
<evidence type="ECO:0000256" key="10">
    <source>
        <dbReference type="PROSITE-ProRule" id="PRU00191"/>
    </source>
</evidence>
<dbReference type="PROSITE" id="PS00109">
    <property type="entry name" value="PROTEIN_KINASE_TYR"/>
    <property type="match status" value="1"/>
</dbReference>
<accession>A0A1X7UBH6</accession>
<dbReference type="OrthoDB" id="10252171at2759"/>
<dbReference type="eggNOG" id="KOG1187">
    <property type="taxonomic scope" value="Eukaryota"/>
</dbReference>
<dbReference type="Gene3D" id="3.30.505.10">
    <property type="entry name" value="SH2 domain"/>
    <property type="match status" value="1"/>
</dbReference>
<comment type="catalytic activity">
    <reaction evidence="9 12">
        <text>L-tyrosyl-[protein] + ATP = O-phospho-L-tyrosyl-[protein] + ADP + H(+)</text>
        <dbReference type="Rhea" id="RHEA:10596"/>
        <dbReference type="Rhea" id="RHEA-COMP:10136"/>
        <dbReference type="Rhea" id="RHEA-COMP:20101"/>
        <dbReference type="ChEBI" id="CHEBI:15378"/>
        <dbReference type="ChEBI" id="CHEBI:30616"/>
        <dbReference type="ChEBI" id="CHEBI:46858"/>
        <dbReference type="ChEBI" id="CHEBI:61978"/>
        <dbReference type="ChEBI" id="CHEBI:456216"/>
        <dbReference type="EC" id="2.7.10.2"/>
    </reaction>
</comment>
<dbReference type="GO" id="GO:0005524">
    <property type="term" value="F:ATP binding"/>
    <property type="evidence" value="ECO:0007669"/>
    <property type="project" value="UniProtKB-UniRule"/>
</dbReference>
<comment type="similarity">
    <text evidence="12">Belongs to the protein kinase superfamily. Tyr protein kinase family.</text>
</comment>
<feature type="binding site" evidence="11">
    <location>
        <position position="43"/>
    </location>
    <ligand>
        <name>ATP</name>
        <dbReference type="ChEBI" id="CHEBI:30616"/>
    </ligand>
</feature>
<dbReference type="InterPro" id="IPR017441">
    <property type="entry name" value="Protein_kinase_ATP_BS"/>
</dbReference>
<dbReference type="EC" id="2.7.10.2" evidence="12"/>
<keyword evidence="6 10" id="KW-0727">SH2 domain</keyword>
<dbReference type="PANTHER" id="PTHR24418">
    <property type="entry name" value="TYROSINE-PROTEIN KINASE"/>
    <property type="match status" value="1"/>
</dbReference>
<evidence type="ECO:0000259" key="15">
    <source>
        <dbReference type="PROSITE" id="PS50011"/>
    </source>
</evidence>
<dbReference type="PROSITE" id="PS50001">
    <property type="entry name" value="SH2"/>
    <property type="match status" value="1"/>
</dbReference>
<dbReference type="PROSITE" id="PS50011">
    <property type="entry name" value="PROTEIN_KINASE_DOM"/>
    <property type="match status" value="2"/>
</dbReference>
<evidence type="ECO:0000256" key="13">
    <source>
        <dbReference type="SAM" id="Coils"/>
    </source>
</evidence>
<dbReference type="GO" id="GO:0004715">
    <property type="term" value="F:non-membrane spanning protein tyrosine kinase activity"/>
    <property type="evidence" value="ECO:0007669"/>
    <property type="project" value="UniProtKB-EC"/>
</dbReference>
<evidence type="ECO:0000256" key="7">
    <source>
        <dbReference type="ARBA" id="ARBA00023136"/>
    </source>
</evidence>
<evidence type="ECO:0000256" key="2">
    <source>
        <dbReference type="ARBA" id="ARBA00022679"/>
    </source>
</evidence>
<dbReference type="GO" id="GO:0012505">
    <property type="term" value="C:endomembrane system"/>
    <property type="evidence" value="ECO:0007669"/>
    <property type="project" value="UniProtKB-SubCell"/>
</dbReference>
<dbReference type="InterPro" id="IPR000719">
    <property type="entry name" value="Prot_kinase_dom"/>
</dbReference>
<dbReference type="Pfam" id="PF00069">
    <property type="entry name" value="Pkinase"/>
    <property type="match status" value="1"/>
</dbReference>
<dbReference type="PRINTS" id="PR00109">
    <property type="entry name" value="TYRKINASE"/>
</dbReference>
<feature type="domain" description="Protein kinase" evidence="15">
    <location>
        <begin position="564"/>
        <end position="818"/>
    </location>
</feature>
<feature type="coiled-coil region" evidence="13">
    <location>
        <begin position="289"/>
        <end position="382"/>
    </location>
</feature>
<evidence type="ECO:0000259" key="14">
    <source>
        <dbReference type="PROSITE" id="PS50001"/>
    </source>
</evidence>
<keyword evidence="2 12" id="KW-0808">Transferase</keyword>
<keyword evidence="4 12" id="KW-0418">Kinase</keyword>
<evidence type="ECO:0000256" key="9">
    <source>
        <dbReference type="ARBA" id="ARBA00051245"/>
    </source>
</evidence>
<dbReference type="InterPro" id="IPR050198">
    <property type="entry name" value="Non-receptor_tyrosine_kinases"/>
</dbReference>
<evidence type="ECO:0000256" key="11">
    <source>
        <dbReference type="PROSITE-ProRule" id="PRU10141"/>
    </source>
</evidence>
<evidence type="ECO:0000256" key="3">
    <source>
        <dbReference type="ARBA" id="ARBA00022741"/>
    </source>
</evidence>
<evidence type="ECO:0000256" key="8">
    <source>
        <dbReference type="ARBA" id="ARBA00023137"/>
    </source>
</evidence>
<name>A0A1X7UBH6_AMPQE</name>
<dbReference type="Gene3D" id="1.10.510.10">
    <property type="entry name" value="Transferase(Phosphotransferase) domain 1"/>
    <property type="match status" value="2"/>
</dbReference>
<evidence type="ECO:0000256" key="4">
    <source>
        <dbReference type="ARBA" id="ARBA00022777"/>
    </source>
</evidence>
<dbReference type="SUPFAM" id="SSF55550">
    <property type="entry name" value="SH2 domain"/>
    <property type="match status" value="1"/>
</dbReference>
<keyword evidence="7" id="KW-0472">Membrane</keyword>
<dbReference type="OMA" id="GICFNDN"/>
<dbReference type="GO" id="GO:0048468">
    <property type="term" value="P:cell development"/>
    <property type="evidence" value="ECO:0007669"/>
    <property type="project" value="UniProtKB-ARBA"/>
</dbReference>
<dbReference type="SMART" id="SM00252">
    <property type="entry name" value="SH2"/>
    <property type="match status" value="1"/>
</dbReference>
<dbReference type="InterPro" id="IPR036860">
    <property type="entry name" value="SH2_dom_sf"/>
</dbReference>